<dbReference type="Gene3D" id="2.60.40.200">
    <property type="entry name" value="Superoxide dismutase, copper/zinc binding domain"/>
    <property type="match status" value="1"/>
</dbReference>
<evidence type="ECO:0000259" key="3">
    <source>
        <dbReference type="Pfam" id="PF00080"/>
    </source>
</evidence>
<feature type="domain" description="Superoxide dismutase copper/zinc binding" evidence="3">
    <location>
        <begin position="39"/>
        <end position="170"/>
    </location>
</feature>
<dbReference type="EMBL" id="CP060695">
    <property type="protein sequence ID" value="QNM86997.1"/>
    <property type="molecule type" value="Genomic_DNA"/>
</dbReference>
<evidence type="ECO:0000313" key="4">
    <source>
        <dbReference type="EMBL" id="QNM86997.1"/>
    </source>
</evidence>
<dbReference type="Proteomes" id="UP000515808">
    <property type="component" value="Chromosome"/>
</dbReference>
<dbReference type="InterPro" id="IPR001424">
    <property type="entry name" value="SOD_Cu_Zn_dom"/>
</dbReference>
<dbReference type="CDD" id="cd00305">
    <property type="entry name" value="Cu-Zn_Superoxide_Dismutase"/>
    <property type="match status" value="1"/>
</dbReference>
<dbReference type="InterPro" id="IPR036423">
    <property type="entry name" value="SOD-like_Cu/Zn_dom_sf"/>
</dbReference>
<evidence type="ECO:0000256" key="1">
    <source>
        <dbReference type="ARBA" id="ARBA00010457"/>
    </source>
</evidence>
<evidence type="ECO:0000313" key="5">
    <source>
        <dbReference type="Proteomes" id="UP000515808"/>
    </source>
</evidence>
<dbReference type="Pfam" id="PF00080">
    <property type="entry name" value="Sod_Cu"/>
    <property type="match status" value="1"/>
</dbReference>
<dbReference type="PROSITE" id="PS51257">
    <property type="entry name" value="PROKAR_LIPOPROTEIN"/>
    <property type="match status" value="1"/>
</dbReference>
<name>A0A7G9LEE8_9FLAO</name>
<dbReference type="InterPro" id="IPR018152">
    <property type="entry name" value="SOD_Cu/Zn_BS"/>
</dbReference>
<dbReference type="InterPro" id="IPR024134">
    <property type="entry name" value="SOD_Cu/Zn_/chaperone"/>
</dbReference>
<dbReference type="GO" id="GO:0005507">
    <property type="term" value="F:copper ion binding"/>
    <property type="evidence" value="ECO:0007669"/>
    <property type="project" value="InterPro"/>
</dbReference>
<evidence type="ECO:0000256" key="2">
    <source>
        <dbReference type="SAM" id="MobiDB-lite"/>
    </source>
</evidence>
<dbReference type="RefSeq" id="WP_187483868.1">
    <property type="nucleotide sequence ID" value="NZ_CP060695.1"/>
</dbReference>
<protein>
    <submittedName>
        <fullName evidence="4">Superoxide dismutase family protein</fullName>
    </submittedName>
</protein>
<gene>
    <name evidence="4" type="ORF">H9W90_07760</name>
</gene>
<dbReference type="PROSITE" id="PS00087">
    <property type="entry name" value="SOD_CU_ZN_1"/>
    <property type="match status" value="1"/>
</dbReference>
<keyword evidence="5" id="KW-1185">Reference proteome</keyword>
<organism evidence="4 5">
    <name type="scientific">Polaribacter pectinis</name>
    <dbReference type="NCBI Taxonomy" id="2738844"/>
    <lineage>
        <taxon>Bacteria</taxon>
        <taxon>Pseudomonadati</taxon>
        <taxon>Bacteroidota</taxon>
        <taxon>Flavobacteriia</taxon>
        <taxon>Flavobacteriales</taxon>
        <taxon>Flavobacteriaceae</taxon>
    </lineage>
</organism>
<sequence length="173" mass="18545">MKILKNLILSLITLILFSCGKGEEKTAIVNIEARSNSNVTGNVTFKENNGKLVMKAEVFGLSEGNHAIHIHTIGDCSAPDGKSAGGHWNPTNENHGKWMQEPFHVGDIGNIVADKDGKGTIERETDLWCINCEDETKNIVGKAIIVHAGPDDFSSQPSGAAGPRVGCGEIKVR</sequence>
<dbReference type="GO" id="GO:0006801">
    <property type="term" value="P:superoxide metabolic process"/>
    <property type="evidence" value="ECO:0007669"/>
    <property type="project" value="InterPro"/>
</dbReference>
<dbReference type="PANTHER" id="PTHR10003">
    <property type="entry name" value="SUPEROXIDE DISMUTASE CU-ZN -RELATED"/>
    <property type="match status" value="1"/>
</dbReference>
<accession>A0A7G9LEE8</accession>
<dbReference type="SUPFAM" id="SSF49329">
    <property type="entry name" value="Cu,Zn superoxide dismutase-like"/>
    <property type="match status" value="1"/>
</dbReference>
<comment type="similarity">
    <text evidence="1">Belongs to the Cu-Zn superoxide dismutase family.</text>
</comment>
<dbReference type="AlphaFoldDB" id="A0A7G9LEE8"/>
<dbReference type="KEGG" id="ppec:H9W90_07760"/>
<reference evidence="4 5" key="1">
    <citation type="submission" date="2020-08" db="EMBL/GenBank/DDBJ databases">
        <title>Polaribacter sp. L12M9 isolated from gut of the Korean scallop.</title>
        <authorList>
            <person name="Jeong Y.S."/>
        </authorList>
    </citation>
    <scope>NUCLEOTIDE SEQUENCE [LARGE SCALE GENOMIC DNA]</scope>
    <source>
        <strain evidence="4 5">L12M9</strain>
    </source>
</reference>
<feature type="region of interest" description="Disordered" evidence="2">
    <location>
        <begin position="153"/>
        <end position="173"/>
    </location>
</feature>
<proteinExistence type="inferred from homology"/>